<evidence type="ECO:0000313" key="2">
    <source>
        <dbReference type="EMBL" id="MBD5782139.1"/>
    </source>
</evidence>
<reference evidence="2" key="1">
    <citation type="submission" date="2020-09" db="EMBL/GenBank/DDBJ databases">
        <title>Pelagicoccus enzymogenes sp. nov. with an EPS production, isolated from marine sediment.</title>
        <authorList>
            <person name="Feng X."/>
        </authorList>
    </citation>
    <scope>NUCLEOTIDE SEQUENCE</scope>
    <source>
        <strain evidence="2">NFK12</strain>
    </source>
</reference>
<dbReference type="Pfam" id="PF03693">
    <property type="entry name" value="ParD_antitoxin"/>
    <property type="match status" value="1"/>
</dbReference>
<dbReference type="AlphaFoldDB" id="A0A927FC49"/>
<dbReference type="RefSeq" id="WP_191619206.1">
    <property type="nucleotide sequence ID" value="NZ_JACYFG010000051.1"/>
</dbReference>
<comment type="caution">
    <text evidence="2">The sequence shown here is derived from an EMBL/GenBank/DDBJ whole genome shotgun (WGS) entry which is preliminary data.</text>
</comment>
<sequence>MPRQSITLTEPNENWLRNRVANQEFANKSEVVNDLIRRERLREEETERIRTALIEGESSGTSELSIDEIWAQARKG</sequence>
<dbReference type="Gene3D" id="6.10.10.120">
    <property type="entry name" value="Antitoxin ParD1-like"/>
    <property type="match status" value="1"/>
</dbReference>
<dbReference type="InterPro" id="IPR010985">
    <property type="entry name" value="Ribbon_hlx_hlx"/>
</dbReference>
<dbReference type="Proteomes" id="UP000622317">
    <property type="component" value="Unassembled WGS sequence"/>
</dbReference>
<dbReference type="InterPro" id="IPR022789">
    <property type="entry name" value="ParD"/>
</dbReference>
<gene>
    <name evidence="2" type="ORF">IEN85_21755</name>
</gene>
<evidence type="ECO:0000313" key="3">
    <source>
        <dbReference type="Proteomes" id="UP000622317"/>
    </source>
</evidence>
<dbReference type="EMBL" id="JACYFG010000051">
    <property type="protein sequence ID" value="MBD5782139.1"/>
    <property type="molecule type" value="Genomic_DNA"/>
</dbReference>
<organism evidence="2 3">
    <name type="scientific">Pelagicoccus enzymogenes</name>
    <dbReference type="NCBI Taxonomy" id="2773457"/>
    <lineage>
        <taxon>Bacteria</taxon>
        <taxon>Pseudomonadati</taxon>
        <taxon>Verrucomicrobiota</taxon>
        <taxon>Opitutia</taxon>
        <taxon>Puniceicoccales</taxon>
        <taxon>Pelagicoccaceae</taxon>
        <taxon>Pelagicoccus</taxon>
    </lineage>
</organism>
<dbReference type="InterPro" id="IPR038296">
    <property type="entry name" value="ParD_sf"/>
</dbReference>
<evidence type="ECO:0000256" key="1">
    <source>
        <dbReference type="ARBA" id="ARBA00022649"/>
    </source>
</evidence>
<accession>A0A927FC49</accession>
<protein>
    <submittedName>
        <fullName evidence="2">CopG family transcriptional regulator</fullName>
    </submittedName>
</protein>
<dbReference type="SUPFAM" id="SSF47598">
    <property type="entry name" value="Ribbon-helix-helix"/>
    <property type="match status" value="1"/>
</dbReference>
<name>A0A927FC49_9BACT</name>
<dbReference type="GO" id="GO:0006355">
    <property type="term" value="P:regulation of DNA-templated transcription"/>
    <property type="evidence" value="ECO:0007669"/>
    <property type="project" value="InterPro"/>
</dbReference>
<proteinExistence type="predicted"/>
<keyword evidence="1" id="KW-1277">Toxin-antitoxin system</keyword>
<keyword evidence="3" id="KW-1185">Reference proteome</keyword>